<dbReference type="InterPro" id="IPR044855">
    <property type="entry name" value="CoA-Trfase_III_dom3_sf"/>
</dbReference>
<evidence type="ECO:0000256" key="1">
    <source>
        <dbReference type="ARBA" id="ARBA00022679"/>
    </source>
</evidence>
<evidence type="ECO:0000313" key="3">
    <source>
        <dbReference type="Proteomes" id="UP000320160"/>
    </source>
</evidence>
<dbReference type="GO" id="GO:0008410">
    <property type="term" value="F:CoA-transferase activity"/>
    <property type="evidence" value="ECO:0007669"/>
    <property type="project" value="TreeGrafter"/>
</dbReference>
<dbReference type="Proteomes" id="UP000320160">
    <property type="component" value="Unassembled WGS sequence"/>
</dbReference>
<sequence>MAPVSNNFALPALPRPACQRPFSPNGHYWRQRSNVENTGALKDIRVIELGQLIAGPFCGQLLGDMGAEVIKVEPPGQGDPMRNWGRGDDKLWWEVVARNKKAVSANLRIAQGQELVRKLIATADILIENFKPGTIEKWGLGPDVLQAINPRLIIVRVSGYGQTGPYSSRAGFGGIGEAMGGWRYIVGDPDRAPSRMGVSIGDTLAATYGCMGALAALHARETTGKGQIVDSSLYESVLQVMESVVPEYHWSGYIRERSGSFLPGIAPSNVYQCKDGEYLIGANQDAVWARLAAAMGQPELAKDPRYVDHVSRGRNQIELDARINEWTRTLTVDELEDLMIEYSIPAGKMYRAPEMLADPHFAARDSIIDVETERWGKLKMQNAFPKLSDTPSRVRTPAPSEVGQHNAEIYGGLLGMDESEIAALKAADAI</sequence>
<reference evidence="2 3" key="1">
    <citation type="submission" date="2019-07" db="EMBL/GenBank/DDBJ databases">
        <authorList>
            <person name="Park M."/>
        </authorList>
    </citation>
    <scope>NUCLEOTIDE SEQUENCE [LARGE SCALE GENOMIC DNA]</scope>
    <source>
        <strain evidence="2 3">KCTC32445</strain>
    </source>
</reference>
<dbReference type="InterPro" id="IPR003673">
    <property type="entry name" value="CoA-Trfase_fam_III"/>
</dbReference>
<dbReference type="PANTHER" id="PTHR48207:SF3">
    <property type="entry name" value="SUCCINATE--HYDROXYMETHYLGLUTARATE COA-TRANSFERASE"/>
    <property type="match status" value="1"/>
</dbReference>
<accession>A0A553WAK1</accession>
<comment type="caution">
    <text evidence="2">The sequence shown here is derived from an EMBL/GenBank/DDBJ whole genome shotgun (WGS) entry which is preliminary data.</text>
</comment>
<dbReference type="EMBL" id="VKKU01000002">
    <property type="protein sequence ID" value="TSB01711.1"/>
    <property type="molecule type" value="Genomic_DNA"/>
</dbReference>
<dbReference type="Gene3D" id="3.30.1540.10">
    <property type="entry name" value="formyl-coa transferase, domain 3"/>
    <property type="match status" value="1"/>
</dbReference>
<name>A0A553WAK1_9SPHN</name>
<evidence type="ECO:0000313" key="2">
    <source>
        <dbReference type="EMBL" id="TSB01711.1"/>
    </source>
</evidence>
<organism evidence="2 3">
    <name type="scientific">Sphingorhabdus contaminans</name>
    <dbReference type="NCBI Taxonomy" id="1343899"/>
    <lineage>
        <taxon>Bacteria</taxon>
        <taxon>Pseudomonadati</taxon>
        <taxon>Pseudomonadota</taxon>
        <taxon>Alphaproteobacteria</taxon>
        <taxon>Sphingomonadales</taxon>
        <taxon>Sphingomonadaceae</taxon>
        <taxon>Sphingorhabdus</taxon>
    </lineage>
</organism>
<dbReference type="SUPFAM" id="SSF89796">
    <property type="entry name" value="CoA-transferase family III (CaiB/BaiF)"/>
    <property type="match status" value="1"/>
</dbReference>
<dbReference type="OrthoDB" id="5720311at2"/>
<keyword evidence="1 2" id="KW-0808">Transferase</keyword>
<dbReference type="InterPro" id="IPR050483">
    <property type="entry name" value="CoA-transferase_III_domain"/>
</dbReference>
<dbReference type="Gene3D" id="3.40.50.10540">
    <property type="entry name" value="Crotonobetainyl-coa:carnitine coa-transferase, domain 1"/>
    <property type="match status" value="1"/>
</dbReference>
<proteinExistence type="predicted"/>
<dbReference type="AlphaFoldDB" id="A0A553WAK1"/>
<gene>
    <name evidence="2" type="ORF">FOM92_11065</name>
</gene>
<dbReference type="InterPro" id="IPR023606">
    <property type="entry name" value="CoA-Trfase_III_dom_1_sf"/>
</dbReference>
<keyword evidence="3" id="KW-1185">Reference proteome</keyword>
<dbReference type="PANTHER" id="PTHR48207">
    <property type="entry name" value="SUCCINATE--HYDROXYMETHYLGLUTARATE COA-TRANSFERASE"/>
    <property type="match status" value="1"/>
</dbReference>
<protein>
    <submittedName>
        <fullName evidence="2">CoA transferase</fullName>
    </submittedName>
</protein>
<dbReference type="Pfam" id="PF02515">
    <property type="entry name" value="CoA_transf_3"/>
    <property type="match status" value="1"/>
</dbReference>